<evidence type="ECO:0000256" key="2">
    <source>
        <dbReference type="ARBA" id="ARBA00022750"/>
    </source>
</evidence>
<dbReference type="InParanoid" id="A0A5C3PCF7"/>
<accession>A0A5C3PCF7</accession>
<evidence type="ECO:0000313" key="9">
    <source>
        <dbReference type="Proteomes" id="UP000308197"/>
    </source>
</evidence>
<feature type="domain" description="Peptidase A1" evidence="7">
    <location>
        <begin position="113"/>
        <end position="422"/>
    </location>
</feature>
<keyword evidence="6" id="KW-0732">Signal</keyword>
<dbReference type="PANTHER" id="PTHR47966">
    <property type="entry name" value="BETA-SITE APP-CLEAVING ENZYME, ISOFORM A-RELATED"/>
    <property type="match status" value="1"/>
</dbReference>
<dbReference type="InterPro" id="IPR001969">
    <property type="entry name" value="Aspartic_peptidase_AS"/>
</dbReference>
<dbReference type="AlphaFoldDB" id="A0A5C3PCF7"/>
<dbReference type="STRING" id="1314778.A0A5C3PCF7"/>
<dbReference type="Gene3D" id="2.40.70.10">
    <property type="entry name" value="Acid Proteases"/>
    <property type="match status" value="2"/>
</dbReference>
<evidence type="ECO:0000256" key="1">
    <source>
        <dbReference type="ARBA" id="ARBA00007447"/>
    </source>
</evidence>
<dbReference type="InterPro" id="IPR001461">
    <property type="entry name" value="Aspartic_peptidase_A1"/>
</dbReference>
<keyword evidence="2 5" id="KW-0064">Aspartyl protease</keyword>
<evidence type="ECO:0000256" key="4">
    <source>
        <dbReference type="PIRSR" id="PIRSR601461-2"/>
    </source>
</evidence>
<evidence type="ECO:0000256" key="5">
    <source>
        <dbReference type="RuleBase" id="RU000454"/>
    </source>
</evidence>
<proteinExistence type="inferred from homology"/>
<evidence type="ECO:0000313" key="8">
    <source>
        <dbReference type="EMBL" id="TFK83543.1"/>
    </source>
</evidence>
<evidence type="ECO:0000256" key="3">
    <source>
        <dbReference type="PIRSR" id="PIRSR601461-1"/>
    </source>
</evidence>
<dbReference type="InterPro" id="IPR021109">
    <property type="entry name" value="Peptidase_aspartic_dom_sf"/>
</dbReference>
<dbReference type="FunCoup" id="A0A5C3PCF7">
    <property type="interactions" value="55"/>
</dbReference>
<dbReference type="GO" id="GO:0006508">
    <property type="term" value="P:proteolysis"/>
    <property type="evidence" value="ECO:0007669"/>
    <property type="project" value="UniProtKB-KW"/>
</dbReference>
<feature type="disulfide bond" evidence="4">
    <location>
        <begin position="345"/>
        <end position="379"/>
    </location>
</feature>
<dbReference type="SUPFAM" id="SSF50630">
    <property type="entry name" value="Acid proteases"/>
    <property type="match status" value="1"/>
</dbReference>
<dbReference type="Pfam" id="PF00026">
    <property type="entry name" value="Asp"/>
    <property type="match status" value="1"/>
</dbReference>
<dbReference type="InterPro" id="IPR034164">
    <property type="entry name" value="Pepsin-like_dom"/>
</dbReference>
<dbReference type="PROSITE" id="PS51767">
    <property type="entry name" value="PEPTIDASE_A1"/>
    <property type="match status" value="1"/>
</dbReference>
<evidence type="ECO:0000256" key="6">
    <source>
        <dbReference type="SAM" id="SignalP"/>
    </source>
</evidence>
<protein>
    <submittedName>
        <fullName evidence="8">Acid protease</fullName>
    </submittedName>
</protein>
<sequence length="425" mass="45322">MFCKTTLLTIALALLASESVSHALHHANTGVRVPISKRGTLTNSDGTFNHDKAVREIVKLKNKHRQNLINLQKNRGSQALTNGAVIKPLATVPGALQKRDGVALTDQDDDSLWTGDITIGIPPQSFTINFDTGSSDLWVPSSSCSSCGDHAKYDPRKSSTSSRKIGWFEISYGDGSSVRGSPYTDTVTVGGVGVHGQYLAAVSKESDEFATDPSDGIFGLGFRAISQLGHNPYFFTAIEQGAVSQNVFSFKLSKSGSELFIGGENQALYTGGIEFHNLSSDRGFWQIGGASVSVNKKAAGSGFETVIDSGTTIIYAPEHAAKEFWSHVFGSKEYEELQGFYSFPCNSAPEVAFSWGGKSWIIRPDDLNLGEIEEGSGTCVGAIAGGDLGLGDDVWLMGDTFMKNTYTVFSVYGEAAGAVGFAELA</sequence>
<feature type="active site" evidence="3">
    <location>
        <position position="308"/>
    </location>
</feature>
<keyword evidence="5" id="KW-0378">Hydrolase</keyword>
<gene>
    <name evidence="8" type="ORF">K466DRAFT_498254</name>
</gene>
<dbReference type="Proteomes" id="UP000308197">
    <property type="component" value="Unassembled WGS sequence"/>
</dbReference>
<keyword evidence="4" id="KW-1015">Disulfide bond</keyword>
<dbReference type="PROSITE" id="PS00141">
    <property type="entry name" value="ASP_PROTEASE"/>
    <property type="match status" value="1"/>
</dbReference>
<feature type="active site" evidence="3">
    <location>
        <position position="131"/>
    </location>
</feature>
<dbReference type="EMBL" id="ML211385">
    <property type="protein sequence ID" value="TFK83543.1"/>
    <property type="molecule type" value="Genomic_DNA"/>
</dbReference>
<feature type="chain" id="PRO_5022689016" evidence="6">
    <location>
        <begin position="24"/>
        <end position="425"/>
    </location>
</feature>
<feature type="signal peptide" evidence="6">
    <location>
        <begin position="1"/>
        <end position="23"/>
    </location>
</feature>
<dbReference type="GO" id="GO:0004190">
    <property type="term" value="F:aspartic-type endopeptidase activity"/>
    <property type="evidence" value="ECO:0007669"/>
    <property type="project" value="UniProtKB-KW"/>
</dbReference>
<keyword evidence="9" id="KW-1185">Reference proteome</keyword>
<dbReference type="PANTHER" id="PTHR47966:SF51">
    <property type="entry name" value="BETA-SITE APP-CLEAVING ENZYME, ISOFORM A-RELATED"/>
    <property type="match status" value="1"/>
</dbReference>
<organism evidence="8 9">
    <name type="scientific">Polyporus arcularius HHB13444</name>
    <dbReference type="NCBI Taxonomy" id="1314778"/>
    <lineage>
        <taxon>Eukaryota</taxon>
        <taxon>Fungi</taxon>
        <taxon>Dikarya</taxon>
        <taxon>Basidiomycota</taxon>
        <taxon>Agaricomycotina</taxon>
        <taxon>Agaricomycetes</taxon>
        <taxon>Polyporales</taxon>
        <taxon>Polyporaceae</taxon>
        <taxon>Polyporus</taxon>
    </lineage>
</organism>
<dbReference type="PRINTS" id="PR00792">
    <property type="entry name" value="PEPSIN"/>
</dbReference>
<dbReference type="FunFam" id="2.40.70.10:FF:000008">
    <property type="entry name" value="Cathepsin D"/>
    <property type="match status" value="1"/>
</dbReference>
<name>A0A5C3PCF7_9APHY</name>
<reference evidence="8 9" key="1">
    <citation type="journal article" date="2019" name="Nat. Ecol. Evol.">
        <title>Megaphylogeny resolves global patterns of mushroom evolution.</title>
        <authorList>
            <person name="Varga T."/>
            <person name="Krizsan K."/>
            <person name="Foldi C."/>
            <person name="Dima B."/>
            <person name="Sanchez-Garcia M."/>
            <person name="Sanchez-Ramirez S."/>
            <person name="Szollosi G.J."/>
            <person name="Szarkandi J.G."/>
            <person name="Papp V."/>
            <person name="Albert L."/>
            <person name="Andreopoulos W."/>
            <person name="Angelini C."/>
            <person name="Antonin V."/>
            <person name="Barry K.W."/>
            <person name="Bougher N.L."/>
            <person name="Buchanan P."/>
            <person name="Buyck B."/>
            <person name="Bense V."/>
            <person name="Catcheside P."/>
            <person name="Chovatia M."/>
            <person name="Cooper J."/>
            <person name="Damon W."/>
            <person name="Desjardin D."/>
            <person name="Finy P."/>
            <person name="Geml J."/>
            <person name="Haridas S."/>
            <person name="Hughes K."/>
            <person name="Justo A."/>
            <person name="Karasinski D."/>
            <person name="Kautmanova I."/>
            <person name="Kiss B."/>
            <person name="Kocsube S."/>
            <person name="Kotiranta H."/>
            <person name="LaButti K.M."/>
            <person name="Lechner B.E."/>
            <person name="Liimatainen K."/>
            <person name="Lipzen A."/>
            <person name="Lukacs Z."/>
            <person name="Mihaltcheva S."/>
            <person name="Morgado L.N."/>
            <person name="Niskanen T."/>
            <person name="Noordeloos M.E."/>
            <person name="Ohm R.A."/>
            <person name="Ortiz-Santana B."/>
            <person name="Ovrebo C."/>
            <person name="Racz N."/>
            <person name="Riley R."/>
            <person name="Savchenko A."/>
            <person name="Shiryaev A."/>
            <person name="Soop K."/>
            <person name="Spirin V."/>
            <person name="Szebenyi C."/>
            <person name="Tomsovsky M."/>
            <person name="Tulloss R.E."/>
            <person name="Uehling J."/>
            <person name="Grigoriev I.V."/>
            <person name="Vagvolgyi C."/>
            <person name="Papp T."/>
            <person name="Martin F.M."/>
            <person name="Miettinen O."/>
            <person name="Hibbett D.S."/>
            <person name="Nagy L.G."/>
        </authorList>
    </citation>
    <scope>NUCLEOTIDE SEQUENCE [LARGE SCALE GENOMIC DNA]</scope>
    <source>
        <strain evidence="8 9">HHB13444</strain>
    </source>
</reference>
<comment type="similarity">
    <text evidence="1 5">Belongs to the peptidase A1 family.</text>
</comment>
<keyword evidence="5 8" id="KW-0645">Protease</keyword>
<dbReference type="InterPro" id="IPR033121">
    <property type="entry name" value="PEPTIDASE_A1"/>
</dbReference>
<dbReference type="CDD" id="cd05471">
    <property type="entry name" value="pepsin_like"/>
    <property type="match status" value="1"/>
</dbReference>
<evidence type="ECO:0000259" key="7">
    <source>
        <dbReference type="PROSITE" id="PS51767"/>
    </source>
</evidence>